<keyword evidence="2" id="KW-1185">Reference proteome</keyword>
<evidence type="ECO:0000313" key="2">
    <source>
        <dbReference type="Proteomes" id="UP000199025"/>
    </source>
</evidence>
<dbReference type="STRING" id="115433.SAMN05421835_14223"/>
<accession>A0A1I4D875</accession>
<protein>
    <submittedName>
        <fullName evidence="1">Uncharacterized protein</fullName>
    </submittedName>
</protein>
<gene>
    <name evidence="1" type="ORF">SAMN05421835_14223</name>
</gene>
<reference evidence="1 2" key="1">
    <citation type="submission" date="2016-10" db="EMBL/GenBank/DDBJ databases">
        <authorList>
            <person name="de Groot N.N."/>
        </authorList>
    </citation>
    <scope>NUCLEOTIDE SEQUENCE [LARGE SCALE GENOMIC DNA]</scope>
    <source>
        <strain evidence="1 2">DSM 44468</strain>
    </source>
</reference>
<proteinExistence type="predicted"/>
<evidence type="ECO:0000313" key="1">
    <source>
        <dbReference type="EMBL" id="SFK89325.1"/>
    </source>
</evidence>
<sequence length="311" mass="35529">MAHSGRACERILLVPCSVGALLHDCSDVISNVGDWLDPTRSWCAKAERARVHIESLREQIDDFRRSNPYTLTPELTDYQDRVAYVLRYHRDVPPSISTTVGDVLHNLRGALENLAFELAQVSHGRALSDKQEASSKFPICESPSKFDRVLHSRLAGLFNDRARAALRAVQPFALLEQAHHLGVAVDQTYEDHFHWDPLHRLDLLWNIDKHRRLAVMAWWPHFFYWVSDGSSNRRMLQGDGTLANGSVLFYMEGHDEGISDDVVHEFNLVLKDDPSFPLATDHTQDVLDTLDQFRRQVADFVFMNVATIMSR</sequence>
<dbReference type="AlphaFoldDB" id="A0A1I4D875"/>
<organism evidence="1 2">
    <name type="scientific">Amycolatopsis sacchari</name>
    <dbReference type="NCBI Taxonomy" id="115433"/>
    <lineage>
        <taxon>Bacteria</taxon>
        <taxon>Bacillati</taxon>
        <taxon>Actinomycetota</taxon>
        <taxon>Actinomycetes</taxon>
        <taxon>Pseudonocardiales</taxon>
        <taxon>Pseudonocardiaceae</taxon>
        <taxon>Amycolatopsis</taxon>
    </lineage>
</organism>
<name>A0A1I4D875_9PSEU</name>
<dbReference type="EMBL" id="FORP01000042">
    <property type="protein sequence ID" value="SFK89325.1"/>
    <property type="molecule type" value="Genomic_DNA"/>
</dbReference>
<dbReference type="Proteomes" id="UP000199025">
    <property type="component" value="Unassembled WGS sequence"/>
</dbReference>